<gene>
    <name evidence="2" type="ORF">PtA15_8A705</name>
</gene>
<feature type="chain" id="PRO_5046211585" description="Secreted protein" evidence="1">
    <location>
        <begin position="18"/>
        <end position="140"/>
    </location>
</feature>
<dbReference type="Proteomes" id="UP001164743">
    <property type="component" value="Chromosome 8A"/>
</dbReference>
<accession>A0ABY7CS87</accession>
<reference evidence="2" key="1">
    <citation type="submission" date="2022-10" db="EMBL/GenBank/DDBJ databases">
        <title>Puccinia triticina Genome sequencing and assembly.</title>
        <authorList>
            <person name="Li C."/>
        </authorList>
    </citation>
    <scope>NUCLEOTIDE SEQUENCE</scope>
    <source>
        <strain evidence="2">Pt15</strain>
    </source>
</reference>
<name>A0ABY7CS87_9BASI</name>
<evidence type="ECO:0000313" key="3">
    <source>
        <dbReference type="Proteomes" id="UP001164743"/>
    </source>
</evidence>
<evidence type="ECO:0008006" key="4">
    <source>
        <dbReference type="Google" id="ProtNLM"/>
    </source>
</evidence>
<keyword evidence="3" id="KW-1185">Reference proteome</keyword>
<dbReference type="RefSeq" id="XP_053023353.1">
    <property type="nucleotide sequence ID" value="XM_053172162.1"/>
</dbReference>
<evidence type="ECO:0000313" key="2">
    <source>
        <dbReference type="EMBL" id="WAQ87798.1"/>
    </source>
</evidence>
<proteinExistence type="predicted"/>
<organism evidence="2 3">
    <name type="scientific">Puccinia triticina</name>
    <dbReference type="NCBI Taxonomy" id="208348"/>
    <lineage>
        <taxon>Eukaryota</taxon>
        <taxon>Fungi</taxon>
        <taxon>Dikarya</taxon>
        <taxon>Basidiomycota</taxon>
        <taxon>Pucciniomycotina</taxon>
        <taxon>Pucciniomycetes</taxon>
        <taxon>Pucciniales</taxon>
        <taxon>Pucciniaceae</taxon>
        <taxon>Puccinia</taxon>
    </lineage>
</organism>
<evidence type="ECO:0000256" key="1">
    <source>
        <dbReference type="SAM" id="SignalP"/>
    </source>
</evidence>
<sequence>MLLRLIYTLQLRILSAGWPSAPPCGSAASRQTVSRSPALVTCLSSTPLAPHIPSSSTPVWTTGWTGSGMPCALRTAAPSSACPFGSFRYGSSEHYGSRFSHSEQNGSRFFFEHYASRNPQEHHGSIALLLASSWSFWSTR</sequence>
<dbReference type="EMBL" id="CP110428">
    <property type="protein sequence ID" value="WAQ87798.1"/>
    <property type="molecule type" value="Genomic_DNA"/>
</dbReference>
<keyword evidence="1" id="KW-0732">Signal</keyword>
<feature type="signal peptide" evidence="1">
    <location>
        <begin position="1"/>
        <end position="17"/>
    </location>
</feature>
<dbReference type="GeneID" id="77813057"/>
<protein>
    <recommendedName>
        <fullName evidence="4">Secreted protein</fullName>
    </recommendedName>
</protein>